<keyword evidence="1" id="KW-0175">Coiled coil</keyword>
<gene>
    <name evidence="3" type="ORF">Mettu_2049</name>
</gene>
<dbReference type="AlphaFoldDB" id="G3IXE8"/>
<feature type="coiled-coil region" evidence="1">
    <location>
        <begin position="92"/>
        <end position="126"/>
    </location>
</feature>
<name>G3IXE8_METTV</name>
<keyword evidence="4" id="KW-1185">Reference proteome</keyword>
<feature type="transmembrane region" description="Helical" evidence="2">
    <location>
        <begin position="15"/>
        <end position="34"/>
    </location>
</feature>
<evidence type="ECO:0000256" key="2">
    <source>
        <dbReference type="SAM" id="Phobius"/>
    </source>
</evidence>
<dbReference type="HOGENOM" id="CLU_1508942_0_0_6"/>
<dbReference type="EMBL" id="JH109152">
    <property type="protein sequence ID" value="EGW23205.1"/>
    <property type="molecule type" value="Genomic_DNA"/>
</dbReference>
<sequence length="178" mass="20316">MNETGNESNKIKDSILYITIIFIPIAILFIYIWLVISGATDWQKAVGEIGDHLGLVTALFTGLTFSALIIEIKIQKEDLLESRKQFSRSADAQEKTARLTAFSDLLKEYKEQIEILTIRISESENQSNANHPSGDNYLREALKNAPPYKHPMTDKIEELKTKKSNILEELEKSLQNRY</sequence>
<reference evidence="3 4" key="1">
    <citation type="submission" date="2011-06" db="EMBL/GenBank/DDBJ databases">
        <title>Genomic sequence of Methylobacter tundripaludum SV96.</title>
        <authorList>
            <consortium name="US DOE Joint Genome Institute"/>
            <person name="Lucas S."/>
            <person name="Han J."/>
            <person name="Lapidus A."/>
            <person name="Cheng J.-F."/>
            <person name="Goodwin L."/>
            <person name="Pitluck S."/>
            <person name="Held B."/>
            <person name="Detter J.C."/>
            <person name="Han C."/>
            <person name="Tapia R."/>
            <person name="Land M."/>
            <person name="Hauser L."/>
            <person name="Kyrpides N."/>
            <person name="Ivanova N."/>
            <person name="Ovchinnikova G."/>
            <person name="Pagani I."/>
            <person name="Klotz M.G."/>
            <person name="Dispirito A.A."/>
            <person name="Murrell J.C."/>
            <person name="Dunfield P."/>
            <person name="Kalyuzhnaya M.G."/>
            <person name="Svenning M."/>
            <person name="Trotsenko Y.A."/>
            <person name="Stein L.Y."/>
            <person name="Woyke T."/>
        </authorList>
    </citation>
    <scope>NUCLEOTIDE SEQUENCE [LARGE SCALE GENOMIC DNA]</scope>
    <source>
        <strain evidence="4">ATCC BAA-1195 / DSM 17260 / SV96</strain>
    </source>
</reference>
<evidence type="ECO:0000313" key="4">
    <source>
        <dbReference type="Proteomes" id="UP000004664"/>
    </source>
</evidence>
<dbReference type="STRING" id="697282.Mettu_2049"/>
<dbReference type="OrthoDB" id="6422829at2"/>
<proteinExistence type="predicted"/>
<dbReference type="RefSeq" id="WP_006891325.1">
    <property type="nucleotide sequence ID" value="NZ_JH109152.1"/>
</dbReference>
<evidence type="ECO:0000256" key="1">
    <source>
        <dbReference type="SAM" id="Coils"/>
    </source>
</evidence>
<organism evidence="3 4">
    <name type="scientific">Methylobacter tundripaludum (strain ATCC BAA-1195 / DSM 17260 / SV96)</name>
    <dbReference type="NCBI Taxonomy" id="697282"/>
    <lineage>
        <taxon>Bacteria</taxon>
        <taxon>Pseudomonadati</taxon>
        <taxon>Pseudomonadota</taxon>
        <taxon>Gammaproteobacteria</taxon>
        <taxon>Methylococcales</taxon>
        <taxon>Methylococcaceae</taxon>
        <taxon>Methylobacter</taxon>
    </lineage>
</organism>
<keyword evidence="2" id="KW-0812">Transmembrane</keyword>
<protein>
    <submittedName>
        <fullName evidence="3">Uncharacterized protein</fullName>
    </submittedName>
</protein>
<keyword evidence="2" id="KW-1133">Transmembrane helix</keyword>
<evidence type="ECO:0000313" key="3">
    <source>
        <dbReference type="EMBL" id="EGW23205.1"/>
    </source>
</evidence>
<accession>G3IXE8</accession>
<keyword evidence="2" id="KW-0472">Membrane</keyword>
<dbReference type="Proteomes" id="UP000004664">
    <property type="component" value="Unassembled WGS sequence"/>
</dbReference>